<keyword evidence="2" id="KW-1185">Reference proteome</keyword>
<evidence type="ECO:0000313" key="1">
    <source>
        <dbReference type="EMBL" id="PZF73707.1"/>
    </source>
</evidence>
<accession>A0A2W2BCW7</accession>
<dbReference type="Proteomes" id="UP000248745">
    <property type="component" value="Unassembled WGS sequence"/>
</dbReference>
<comment type="caution">
    <text evidence="1">The sequence shown here is derived from an EMBL/GenBank/DDBJ whole genome shotgun (WGS) entry which is preliminary data.</text>
</comment>
<sequence length="147" mass="15589">MAITNQYLGTGHWAYRSFKNDPDLSHDLTQGDNTYCPEFGQGILKLVTHPDGTLTGTIGGPGWELKLQGSVQLGNPATLWFRGSGVVSGAPWIYDYLCYVVPHIPEGVDQVPALVGSVTRAIAHPGGDGKTNPAGVVASFFAVYQGS</sequence>
<name>A0A2W2BCW7_9BACT</name>
<evidence type="ECO:0000313" key="2">
    <source>
        <dbReference type="Proteomes" id="UP000248745"/>
    </source>
</evidence>
<dbReference type="EMBL" id="QKTW01000010">
    <property type="protein sequence ID" value="PZF73707.1"/>
    <property type="molecule type" value="Genomic_DNA"/>
</dbReference>
<dbReference type="OrthoDB" id="670612at2"/>
<reference evidence="1 2" key="1">
    <citation type="submission" date="2018-06" db="EMBL/GenBank/DDBJ databases">
        <title>Mucibacter soli gen. nov., sp. nov., a new member of the family Chitinophagaceae producing mucin.</title>
        <authorList>
            <person name="Kim M.-K."/>
            <person name="Park S."/>
            <person name="Kim T.-S."/>
            <person name="Joung Y."/>
            <person name="Han J.-H."/>
            <person name="Kim S.B."/>
        </authorList>
    </citation>
    <scope>NUCLEOTIDE SEQUENCE [LARGE SCALE GENOMIC DNA]</scope>
    <source>
        <strain evidence="1 2">R1-15</strain>
    </source>
</reference>
<organism evidence="1 2">
    <name type="scientific">Taibaiella soli</name>
    <dbReference type="NCBI Taxonomy" id="1649169"/>
    <lineage>
        <taxon>Bacteria</taxon>
        <taxon>Pseudomonadati</taxon>
        <taxon>Bacteroidota</taxon>
        <taxon>Chitinophagia</taxon>
        <taxon>Chitinophagales</taxon>
        <taxon>Chitinophagaceae</taxon>
        <taxon>Taibaiella</taxon>
    </lineage>
</organism>
<proteinExistence type="predicted"/>
<dbReference type="AlphaFoldDB" id="A0A2W2BCW7"/>
<protein>
    <submittedName>
        <fullName evidence="1">Uncharacterized protein</fullName>
    </submittedName>
</protein>
<gene>
    <name evidence="1" type="ORF">DN068_06845</name>
</gene>
<dbReference type="RefSeq" id="WP_110998157.1">
    <property type="nucleotide sequence ID" value="NZ_QKTW01000010.1"/>
</dbReference>